<reference evidence="4 5" key="1">
    <citation type="journal article" date="2020" name="Cell Host Microbe">
        <title>Functional and Genomic Variation between Human-Derived Isolates of Lachnospiraceae Reveals Inter- and Intra-Species Diversity.</title>
        <authorList>
            <person name="Sorbara M.T."/>
            <person name="Littmann E.R."/>
            <person name="Fontana E."/>
            <person name="Moody T.U."/>
            <person name="Kohout C.E."/>
            <person name="Gjonbalaj M."/>
            <person name="Eaton V."/>
            <person name="Seok R."/>
            <person name="Leiner I.M."/>
            <person name="Pamer E.G."/>
        </authorList>
    </citation>
    <scope>NUCLEOTIDE SEQUENCE [LARGE SCALE GENOMIC DNA]</scope>
    <source>
        <strain evidence="3 4">MSK.17.11</strain>
        <strain evidence="2 5">MSK.17.38</strain>
    </source>
</reference>
<dbReference type="SUPFAM" id="SSF55718">
    <property type="entry name" value="SCP-like"/>
    <property type="match status" value="1"/>
</dbReference>
<dbReference type="GO" id="GO:0030649">
    <property type="term" value="P:aminoglycoside antibiotic catabolic process"/>
    <property type="evidence" value="ECO:0007669"/>
    <property type="project" value="TreeGrafter"/>
</dbReference>
<evidence type="ECO:0000259" key="1">
    <source>
        <dbReference type="PROSITE" id="PS51186"/>
    </source>
</evidence>
<protein>
    <submittedName>
        <fullName evidence="3">GNAT family N-acetyltransferase</fullName>
    </submittedName>
</protein>
<name>A0A850HG10_9FIRM</name>
<feature type="domain" description="N-acetyltransferase" evidence="1">
    <location>
        <begin position="1"/>
        <end position="146"/>
    </location>
</feature>
<dbReference type="AlphaFoldDB" id="A0A850HG10"/>
<sequence>MEIRKLEELERADTRPLYETVFSEDSRAFVDYYYTEKTKDNQIYTVIEDGEIRAMLHLNPYSLMVNRVKKNANYIVAVATQKEYRGRGYMGALLKRALNDMYQEGEAFTFLMPAAEAIYTPYDFRTVYEQNPLYYQDGEVYPKNVQVAEVTEADLSELSRAANQDLASKYQVYAFRDEAYYRRLWKECESDGGRLMVYRTDGHITDCRIAASEPQGEKRPKIMVRIVDVRRLLMSLSVCSFVGMCFRVTDPVIEENNRCILLTGTEYSGVMLMEGSEHQKEGTITIGALTSLIFGAASVEGIEKEEGVELSVRLKEELKKLIPLSRIYLNEIV</sequence>
<reference evidence="3" key="2">
    <citation type="submission" date="2020-02" db="EMBL/GenBank/DDBJ databases">
        <authorList>
            <person name="Littmann E."/>
            <person name="Sorbara M."/>
        </authorList>
    </citation>
    <scope>NUCLEOTIDE SEQUENCE</scope>
    <source>
        <strain evidence="3">MSK.17.11</strain>
        <strain evidence="2">MSK.17.38</strain>
    </source>
</reference>
<dbReference type="CDD" id="cd04301">
    <property type="entry name" value="NAT_SF"/>
    <property type="match status" value="1"/>
</dbReference>
<evidence type="ECO:0000313" key="5">
    <source>
        <dbReference type="Proteomes" id="UP000701680"/>
    </source>
</evidence>
<dbReference type="SUPFAM" id="SSF55729">
    <property type="entry name" value="Acyl-CoA N-acyltransferases (Nat)"/>
    <property type="match status" value="1"/>
</dbReference>
<dbReference type="EMBL" id="JAAIUO010000001">
    <property type="protein sequence ID" value="NSK13450.1"/>
    <property type="molecule type" value="Genomic_DNA"/>
</dbReference>
<proteinExistence type="predicted"/>
<dbReference type="RefSeq" id="WP_173814150.1">
    <property type="nucleotide sequence ID" value="NZ_JAAITX010000001.1"/>
</dbReference>
<gene>
    <name evidence="3" type="ORF">G5A66_01900</name>
    <name evidence="2" type="ORF">G5A75_00910</name>
</gene>
<evidence type="ECO:0000313" key="3">
    <source>
        <dbReference type="EMBL" id="NVH57421.1"/>
    </source>
</evidence>
<dbReference type="Proteomes" id="UP000528555">
    <property type="component" value="Unassembled WGS sequence"/>
</dbReference>
<dbReference type="Pfam" id="PF13527">
    <property type="entry name" value="Acetyltransf_9"/>
    <property type="match status" value="1"/>
</dbReference>
<dbReference type="PANTHER" id="PTHR37817">
    <property type="entry name" value="N-ACETYLTRANSFERASE EIS"/>
    <property type="match status" value="1"/>
</dbReference>
<dbReference type="InterPro" id="IPR051554">
    <property type="entry name" value="Acetyltransferase_Eis"/>
</dbReference>
<organism evidence="3 4">
    <name type="scientific">Dorea phocaeensis</name>
    <dbReference type="NCBI Taxonomy" id="2040291"/>
    <lineage>
        <taxon>Bacteria</taxon>
        <taxon>Bacillati</taxon>
        <taxon>Bacillota</taxon>
        <taxon>Clostridia</taxon>
        <taxon>Lachnospirales</taxon>
        <taxon>Lachnospiraceae</taxon>
        <taxon>Dorea</taxon>
    </lineage>
</organism>
<dbReference type="PROSITE" id="PS51186">
    <property type="entry name" value="GNAT"/>
    <property type="match status" value="1"/>
</dbReference>
<evidence type="ECO:0000313" key="2">
    <source>
        <dbReference type="EMBL" id="NSK13450.1"/>
    </source>
</evidence>
<keyword evidence="4" id="KW-1185">Reference proteome</keyword>
<comment type="caution">
    <text evidence="3">The sequence shown here is derived from an EMBL/GenBank/DDBJ whole genome shotgun (WGS) entry which is preliminary data.</text>
</comment>
<dbReference type="Proteomes" id="UP000701680">
    <property type="component" value="Unassembled WGS sequence"/>
</dbReference>
<dbReference type="Gene3D" id="3.40.630.30">
    <property type="match status" value="1"/>
</dbReference>
<accession>A0A850HG10</accession>
<dbReference type="InterPro" id="IPR036527">
    <property type="entry name" value="SCP2_sterol-bd_dom_sf"/>
</dbReference>
<keyword evidence="3" id="KW-0808">Transferase</keyword>
<dbReference type="PANTHER" id="PTHR37817:SF1">
    <property type="entry name" value="N-ACETYLTRANSFERASE EIS"/>
    <property type="match status" value="1"/>
</dbReference>
<evidence type="ECO:0000313" key="4">
    <source>
        <dbReference type="Proteomes" id="UP000528555"/>
    </source>
</evidence>
<dbReference type="Pfam" id="PF13530">
    <property type="entry name" value="SCP2_2"/>
    <property type="match status" value="1"/>
</dbReference>
<dbReference type="InterPro" id="IPR025559">
    <property type="entry name" value="Eis_dom"/>
</dbReference>
<dbReference type="InterPro" id="IPR000182">
    <property type="entry name" value="GNAT_dom"/>
</dbReference>
<dbReference type="GO" id="GO:0034069">
    <property type="term" value="F:aminoglycoside N-acetyltransferase activity"/>
    <property type="evidence" value="ECO:0007669"/>
    <property type="project" value="TreeGrafter"/>
</dbReference>
<dbReference type="InterPro" id="IPR016181">
    <property type="entry name" value="Acyl_CoA_acyltransferase"/>
</dbReference>
<dbReference type="EMBL" id="JAAITX010000001">
    <property type="protein sequence ID" value="NVH57421.1"/>
    <property type="molecule type" value="Genomic_DNA"/>
</dbReference>
<dbReference type="Gene3D" id="3.30.1050.10">
    <property type="entry name" value="SCP2 sterol-binding domain"/>
    <property type="match status" value="1"/>
</dbReference>